<dbReference type="eggNOG" id="KOG0235">
    <property type="taxonomic scope" value="Eukaryota"/>
</dbReference>
<keyword evidence="3" id="KW-1185">Reference proteome</keyword>
<dbReference type="PANTHER" id="PTHR48100">
    <property type="entry name" value="BROAD-SPECIFICITY PHOSPHATASE YOR283W-RELATED"/>
    <property type="match status" value="1"/>
</dbReference>
<dbReference type="Pfam" id="PF00300">
    <property type="entry name" value="His_Phos_1"/>
    <property type="match status" value="2"/>
</dbReference>
<dbReference type="SUPFAM" id="SSF53254">
    <property type="entry name" value="Phosphoglycerate mutase-like"/>
    <property type="match status" value="1"/>
</dbReference>
<dbReference type="KEGG" id="act:ACLA_082170"/>
<name>A1CT90_ASPCL</name>
<proteinExistence type="predicted"/>
<dbReference type="InterPro" id="IPR029033">
    <property type="entry name" value="His_PPase_superfam"/>
</dbReference>
<dbReference type="RefSeq" id="XP_001267953.1">
    <property type="nucleotide sequence ID" value="XM_001267952.1"/>
</dbReference>
<evidence type="ECO:0000256" key="1">
    <source>
        <dbReference type="SAM" id="MobiDB-lite"/>
    </source>
</evidence>
<dbReference type="GeneID" id="4699742"/>
<protein>
    <submittedName>
        <fullName evidence="2">Phosphoglycerate mutase family protein</fullName>
    </submittedName>
</protein>
<evidence type="ECO:0000313" key="3">
    <source>
        <dbReference type="Proteomes" id="UP000006701"/>
    </source>
</evidence>
<reference evidence="2 3" key="1">
    <citation type="journal article" date="2008" name="PLoS Genet.">
        <title>Genomic islands in the pathogenic filamentous fungus Aspergillus fumigatus.</title>
        <authorList>
            <person name="Fedorova N.D."/>
            <person name="Khaldi N."/>
            <person name="Joardar V.S."/>
            <person name="Maiti R."/>
            <person name="Amedeo P."/>
            <person name="Anderson M.J."/>
            <person name="Crabtree J."/>
            <person name="Silva J.C."/>
            <person name="Badger J.H."/>
            <person name="Albarraq A."/>
            <person name="Angiuoli S."/>
            <person name="Bussey H."/>
            <person name="Bowyer P."/>
            <person name="Cotty P.J."/>
            <person name="Dyer P.S."/>
            <person name="Egan A."/>
            <person name="Galens K."/>
            <person name="Fraser-Liggett C.M."/>
            <person name="Haas B.J."/>
            <person name="Inman J.M."/>
            <person name="Kent R."/>
            <person name="Lemieux S."/>
            <person name="Malavazi I."/>
            <person name="Orvis J."/>
            <person name="Roemer T."/>
            <person name="Ronning C.M."/>
            <person name="Sundaram J.P."/>
            <person name="Sutton G."/>
            <person name="Turner G."/>
            <person name="Venter J.C."/>
            <person name="White O.R."/>
            <person name="Whitty B.R."/>
            <person name="Youngman P."/>
            <person name="Wolfe K.H."/>
            <person name="Goldman G.H."/>
            <person name="Wortman J.R."/>
            <person name="Jiang B."/>
            <person name="Denning D.W."/>
            <person name="Nierman W.C."/>
        </authorList>
    </citation>
    <scope>NUCLEOTIDE SEQUENCE [LARGE SCALE GENOMIC DNA]</scope>
    <source>
        <strain evidence="3">ATCC 1007 / CBS 513.65 / DSM 816 / NCTC 3887 / NRRL 1</strain>
    </source>
</reference>
<dbReference type="GO" id="GO:0046390">
    <property type="term" value="P:ribose phosphate biosynthetic process"/>
    <property type="evidence" value="ECO:0007669"/>
    <property type="project" value="TreeGrafter"/>
</dbReference>
<dbReference type="Gene3D" id="3.40.50.1240">
    <property type="entry name" value="Phosphoglycerate mutase-like"/>
    <property type="match status" value="1"/>
</dbReference>
<dbReference type="STRING" id="344612.A1CT90"/>
<dbReference type="Proteomes" id="UP000006701">
    <property type="component" value="Unassembled WGS sequence"/>
</dbReference>
<evidence type="ECO:0000313" key="2">
    <source>
        <dbReference type="EMBL" id="EAW06527.1"/>
    </source>
</evidence>
<dbReference type="InterPro" id="IPR013078">
    <property type="entry name" value="His_Pase_superF_clade-1"/>
</dbReference>
<dbReference type="OrthoDB" id="4818801at2759"/>
<dbReference type="OMA" id="RIYITPR"/>
<dbReference type="SMART" id="SM00855">
    <property type="entry name" value="PGAM"/>
    <property type="match status" value="1"/>
</dbReference>
<dbReference type="CDD" id="cd07067">
    <property type="entry name" value="HP_PGM_like"/>
    <property type="match status" value="1"/>
</dbReference>
<dbReference type="AlphaFoldDB" id="A1CT90"/>
<gene>
    <name evidence="2" type="ORF">ACLA_082170</name>
</gene>
<dbReference type="GO" id="GO:0050278">
    <property type="term" value="F:sedoheptulose-bisphosphatase activity"/>
    <property type="evidence" value="ECO:0007669"/>
    <property type="project" value="TreeGrafter"/>
</dbReference>
<accession>A1CT90</accession>
<dbReference type="EMBL" id="DS027060">
    <property type="protein sequence ID" value="EAW06527.1"/>
    <property type="molecule type" value="Genomic_DNA"/>
</dbReference>
<feature type="region of interest" description="Disordered" evidence="1">
    <location>
        <begin position="87"/>
        <end position="106"/>
    </location>
</feature>
<dbReference type="InterPro" id="IPR050275">
    <property type="entry name" value="PGM_Phosphatase"/>
</dbReference>
<dbReference type="PANTHER" id="PTHR48100:SF15">
    <property type="entry name" value="SEDOHEPTULOSE 1,7-BISPHOSPHATASE"/>
    <property type="match status" value="1"/>
</dbReference>
<organism evidence="2 3">
    <name type="scientific">Aspergillus clavatus (strain ATCC 1007 / CBS 513.65 / DSM 816 / NCTC 3887 / NRRL 1 / QM 1276 / 107)</name>
    <dbReference type="NCBI Taxonomy" id="344612"/>
    <lineage>
        <taxon>Eukaryota</taxon>
        <taxon>Fungi</taxon>
        <taxon>Dikarya</taxon>
        <taxon>Ascomycota</taxon>
        <taxon>Pezizomycotina</taxon>
        <taxon>Eurotiomycetes</taxon>
        <taxon>Eurotiomycetidae</taxon>
        <taxon>Eurotiales</taxon>
        <taxon>Aspergillaceae</taxon>
        <taxon>Aspergillus</taxon>
        <taxon>Aspergillus subgen. Fumigati</taxon>
    </lineage>
</organism>
<dbReference type="VEuPathDB" id="FungiDB:ACLA_082170"/>
<sequence>MSARVFLIRHGETEGTLGRKHISTSEATLSKLGEKQLERTRERYLGEGKLIDPKKISRIYITPVQQARRTAEILQLGLHEHRHFYDRTEKKTSTTATPPVTGDMADSTIQITPSLVEWKYGEYEGLTGDQIRELRKQQGLDKDRPWFIWQDGCPGGESPQQVSDRLDELIAEIQGVIQSTAAQWPGGNLVTHASDEPRDIVCVGPGHSLAALAMRWVGLPLEHGVRLVLEPASISILGFEDEDLSSPSIILGWRPV</sequence>
<dbReference type="HOGENOM" id="CLU_033323_13_0_1"/>